<dbReference type="GO" id="GO:0004519">
    <property type="term" value="F:endonuclease activity"/>
    <property type="evidence" value="ECO:0007669"/>
    <property type="project" value="UniProtKB-KW"/>
</dbReference>
<keyword evidence="2" id="KW-0378">Hydrolase</keyword>
<gene>
    <name evidence="2" type="ORF">SAMN06265361_10459</name>
</gene>
<keyword evidence="2" id="KW-0255">Endonuclease</keyword>
<evidence type="ECO:0000259" key="1">
    <source>
        <dbReference type="Pfam" id="PF13392"/>
    </source>
</evidence>
<evidence type="ECO:0000313" key="3">
    <source>
        <dbReference type="Proteomes" id="UP001157946"/>
    </source>
</evidence>
<sequence>MREERKHANINYHDTITGSSPGNRIVIPERGTPHFNAKPIEVEIDKDGHWIFCGHNPKLAKPQIRRGGRVVYVHRYIYELYNGQIPDGYRLTSTCGNKHCVNPNHNAAKRPAELSPVLGRIFRSNSDED</sequence>
<organism evidence="2 3">
    <name type="scientific">Laceyella tengchongensis</name>
    <dbReference type="NCBI Taxonomy" id="574699"/>
    <lineage>
        <taxon>Bacteria</taxon>
        <taxon>Bacillati</taxon>
        <taxon>Bacillota</taxon>
        <taxon>Bacilli</taxon>
        <taxon>Bacillales</taxon>
        <taxon>Thermoactinomycetaceae</taxon>
        <taxon>Laceyella</taxon>
    </lineage>
</organism>
<dbReference type="RefSeq" id="WP_106343013.1">
    <property type="nucleotide sequence ID" value="NZ_FXTU01000004.1"/>
</dbReference>
<name>A0AA45WPU2_9BACL</name>
<dbReference type="InterPro" id="IPR003615">
    <property type="entry name" value="HNH_nuc"/>
</dbReference>
<dbReference type="Pfam" id="PF13392">
    <property type="entry name" value="HNH_3"/>
    <property type="match status" value="1"/>
</dbReference>
<dbReference type="SUPFAM" id="SSF54060">
    <property type="entry name" value="His-Me finger endonucleases"/>
    <property type="match status" value="1"/>
</dbReference>
<dbReference type="Proteomes" id="UP001157946">
    <property type="component" value="Unassembled WGS sequence"/>
</dbReference>
<feature type="domain" description="HNH nuclease" evidence="1">
    <location>
        <begin position="71"/>
        <end position="105"/>
    </location>
</feature>
<comment type="caution">
    <text evidence="2">The sequence shown here is derived from an EMBL/GenBank/DDBJ whole genome shotgun (WGS) entry which is preliminary data.</text>
</comment>
<dbReference type="InterPro" id="IPR044925">
    <property type="entry name" value="His-Me_finger_sf"/>
</dbReference>
<dbReference type="AlphaFoldDB" id="A0AA45WPU2"/>
<keyword evidence="3" id="KW-1185">Reference proteome</keyword>
<proteinExistence type="predicted"/>
<evidence type="ECO:0000313" key="2">
    <source>
        <dbReference type="EMBL" id="SMP22363.1"/>
    </source>
</evidence>
<accession>A0AA45WPU2</accession>
<reference evidence="2" key="1">
    <citation type="submission" date="2017-05" db="EMBL/GenBank/DDBJ databases">
        <authorList>
            <person name="Varghese N."/>
            <person name="Submissions S."/>
        </authorList>
    </citation>
    <scope>NUCLEOTIDE SEQUENCE</scope>
    <source>
        <strain evidence="2">DSM 45262</strain>
    </source>
</reference>
<keyword evidence="2" id="KW-0540">Nuclease</keyword>
<dbReference type="EMBL" id="FXTU01000004">
    <property type="protein sequence ID" value="SMP22363.1"/>
    <property type="molecule type" value="Genomic_DNA"/>
</dbReference>
<protein>
    <submittedName>
        <fullName evidence="2">HNH endonuclease</fullName>
    </submittedName>
</protein>